<keyword evidence="5" id="KW-0949">S-adenosyl-L-methionine</keyword>
<evidence type="ECO:0000256" key="3">
    <source>
        <dbReference type="ARBA" id="ARBA00022603"/>
    </source>
</evidence>
<feature type="non-terminal residue" evidence="7">
    <location>
        <position position="1"/>
    </location>
</feature>
<dbReference type="Proteomes" id="UP000016927">
    <property type="component" value="Unassembled WGS sequence"/>
</dbReference>
<gene>
    <name evidence="7" type="primary">TRMB</name>
    <name evidence="7" type="ORF">NBO_10g0045</name>
</gene>
<protein>
    <recommendedName>
        <fullName evidence="2">tRNA (guanine(46)-N(7))-methyltransferase</fullName>
        <ecNumber evidence="2">2.1.1.33</ecNumber>
    </recommendedName>
</protein>
<feature type="non-terminal residue" evidence="7">
    <location>
        <position position="207"/>
    </location>
</feature>
<dbReference type="NCBIfam" id="TIGR00091">
    <property type="entry name" value="tRNA (guanosine(46)-N7)-methyltransferase TrmB"/>
    <property type="match status" value="1"/>
</dbReference>
<dbReference type="GO" id="GO:0043527">
    <property type="term" value="C:tRNA methyltransferase complex"/>
    <property type="evidence" value="ECO:0007669"/>
    <property type="project" value="TreeGrafter"/>
</dbReference>
<dbReference type="InterPro" id="IPR003358">
    <property type="entry name" value="tRNA_(Gua-N-7)_MeTrfase_Trmb"/>
</dbReference>
<dbReference type="AlphaFoldDB" id="R0MLD8"/>
<dbReference type="Pfam" id="PF02390">
    <property type="entry name" value="Methyltransf_4"/>
    <property type="match status" value="1"/>
</dbReference>
<dbReference type="EC" id="2.1.1.33" evidence="2"/>
<evidence type="ECO:0000256" key="4">
    <source>
        <dbReference type="ARBA" id="ARBA00022679"/>
    </source>
</evidence>
<evidence type="ECO:0000256" key="5">
    <source>
        <dbReference type="ARBA" id="ARBA00022691"/>
    </source>
</evidence>
<name>R0MLD8_NOSB1</name>
<dbReference type="PANTHER" id="PTHR23417">
    <property type="entry name" value="3-DEOXY-D-MANNO-OCTULOSONIC-ACID TRANSFERASE/TRNA GUANINE-N 7 - -METHYLTRANSFERASE"/>
    <property type="match status" value="1"/>
</dbReference>
<dbReference type="HOGENOM" id="CLU_050910_3_0_1"/>
<keyword evidence="8" id="KW-1185">Reference proteome</keyword>
<evidence type="ECO:0000313" key="8">
    <source>
        <dbReference type="Proteomes" id="UP000016927"/>
    </source>
</evidence>
<evidence type="ECO:0000313" key="7">
    <source>
        <dbReference type="EMBL" id="EOB15055.1"/>
    </source>
</evidence>
<organism evidence="7 8">
    <name type="scientific">Nosema bombycis (strain CQ1 / CVCC 102059)</name>
    <name type="common">Microsporidian parasite</name>
    <name type="synonym">Pebrine of silkworm</name>
    <dbReference type="NCBI Taxonomy" id="578461"/>
    <lineage>
        <taxon>Eukaryota</taxon>
        <taxon>Fungi</taxon>
        <taxon>Fungi incertae sedis</taxon>
        <taxon>Microsporidia</taxon>
        <taxon>Nosematidae</taxon>
        <taxon>Nosema</taxon>
    </lineage>
</organism>
<comment type="catalytic activity">
    <reaction evidence="1">
        <text>guanosine(46) in tRNA + S-adenosyl-L-methionine = N(7)-methylguanosine(46) in tRNA + S-adenosyl-L-homocysteine</text>
        <dbReference type="Rhea" id="RHEA:42708"/>
        <dbReference type="Rhea" id="RHEA-COMP:10188"/>
        <dbReference type="Rhea" id="RHEA-COMP:10189"/>
        <dbReference type="ChEBI" id="CHEBI:57856"/>
        <dbReference type="ChEBI" id="CHEBI:59789"/>
        <dbReference type="ChEBI" id="CHEBI:74269"/>
        <dbReference type="ChEBI" id="CHEBI:74480"/>
        <dbReference type="EC" id="2.1.1.33"/>
    </reaction>
</comment>
<evidence type="ECO:0000256" key="1">
    <source>
        <dbReference type="ARBA" id="ARBA00000142"/>
    </source>
</evidence>
<dbReference type="OMA" id="LNVMKFG"/>
<dbReference type="VEuPathDB" id="MicrosporidiaDB:NBO_10g0045"/>
<dbReference type="PANTHER" id="PTHR23417:SF16">
    <property type="entry name" value="TRNA (GUANINE-N(7)-)-METHYLTRANSFERASE"/>
    <property type="match status" value="1"/>
</dbReference>
<sequence>YRQRAHTNPFKDIDVEKAPNPDAVDRNKYFINGLEPKFLDIGCGYGRFMFESAKIHKENILGIEIRDKVYEFVKKTIKQENLNNVGIIKTNALFFLPNFFRKNSLDKIFVLFPDPHFKKRKQKGRVICKQMMNILEFILSKDGRLYISTDVKDLFSDMEATILECGYFQKLSEEESSRDDLFEITYRKTDEALRAGVKSGHTFGAIF</sequence>
<dbReference type="GO" id="GO:0008176">
    <property type="term" value="F:tRNA (guanine(46)-N7)-methyltransferase activity"/>
    <property type="evidence" value="ECO:0007669"/>
    <property type="project" value="UniProtKB-EC"/>
</dbReference>
<accession>R0MLD8</accession>
<evidence type="ECO:0000256" key="2">
    <source>
        <dbReference type="ARBA" id="ARBA00011977"/>
    </source>
</evidence>
<dbReference type="PROSITE" id="PS51625">
    <property type="entry name" value="SAM_MT_TRMB"/>
    <property type="match status" value="1"/>
</dbReference>
<dbReference type="InterPro" id="IPR029063">
    <property type="entry name" value="SAM-dependent_MTases_sf"/>
</dbReference>
<dbReference type="STRING" id="578461.R0MLD8"/>
<dbReference type="OrthoDB" id="47276at2759"/>
<dbReference type="CDD" id="cd02440">
    <property type="entry name" value="AdoMet_MTases"/>
    <property type="match status" value="1"/>
</dbReference>
<dbReference type="EMBL" id="KB908918">
    <property type="protein sequence ID" value="EOB15055.1"/>
    <property type="molecule type" value="Genomic_DNA"/>
</dbReference>
<keyword evidence="3 7" id="KW-0489">Methyltransferase</keyword>
<proteinExistence type="predicted"/>
<keyword evidence="6" id="KW-0819">tRNA processing</keyword>
<dbReference type="Gene3D" id="3.40.50.150">
    <property type="entry name" value="Vaccinia Virus protein VP39"/>
    <property type="match status" value="1"/>
</dbReference>
<evidence type="ECO:0000256" key="6">
    <source>
        <dbReference type="ARBA" id="ARBA00022694"/>
    </source>
</evidence>
<reference evidence="7 8" key="1">
    <citation type="journal article" date="2013" name="BMC Genomics">
        <title>Comparative genomics of parasitic silkworm microsporidia reveal an association between genome expansion and host adaptation.</title>
        <authorList>
            <person name="Pan G."/>
            <person name="Xu J."/>
            <person name="Li T."/>
            <person name="Xia Q."/>
            <person name="Liu S.L."/>
            <person name="Zhang G."/>
            <person name="Li S."/>
            <person name="Li C."/>
            <person name="Liu H."/>
            <person name="Yang L."/>
            <person name="Liu T."/>
            <person name="Zhang X."/>
            <person name="Wu Z."/>
            <person name="Fan W."/>
            <person name="Dang X."/>
            <person name="Xiang H."/>
            <person name="Tao M."/>
            <person name="Li Y."/>
            <person name="Hu J."/>
            <person name="Li Z."/>
            <person name="Lin L."/>
            <person name="Luo J."/>
            <person name="Geng L."/>
            <person name="Wang L."/>
            <person name="Long M."/>
            <person name="Wan Y."/>
            <person name="He N."/>
            <person name="Zhang Z."/>
            <person name="Lu C."/>
            <person name="Keeling P.J."/>
            <person name="Wang J."/>
            <person name="Xiang Z."/>
            <person name="Zhou Z."/>
        </authorList>
    </citation>
    <scope>NUCLEOTIDE SEQUENCE [LARGE SCALE GENOMIC DNA]</scope>
    <source>
        <strain evidence="8">CQ1 / CVCC 102059</strain>
    </source>
</reference>
<dbReference type="SUPFAM" id="SSF53335">
    <property type="entry name" value="S-adenosyl-L-methionine-dependent methyltransferases"/>
    <property type="match status" value="1"/>
</dbReference>
<keyword evidence="4 7" id="KW-0808">Transferase</keyword>